<dbReference type="AlphaFoldDB" id="A0AAU9S8U4"/>
<keyword evidence="1" id="KW-0812">Transmembrane</keyword>
<proteinExistence type="predicted"/>
<keyword evidence="1" id="KW-0472">Membrane</keyword>
<dbReference type="EMBL" id="OU466860">
    <property type="protein sequence ID" value="CAH2059937.1"/>
    <property type="molecule type" value="Genomic_DNA"/>
</dbReference>
<keyword evidence="1" id="KW-1133">Transmembrane helix</keyword>
<reference evidence="2 3" key="1">
    <citation type="submission" date="2022-03" db="EMBL/GenBank/DDBJ databases">
        <authorList>
            <person name="Nunn A."/>
            <person name="Chopra R."/>
            <person name="Nunn A."/>
            <person name="Contreras Garrido A."/>
        </authorList>
    </citation>
    <scope>NUCLEOTIDE SEQUENCE [LARGE SCALE GENOMIC DNA]</scope>
</reference>
<feature type="transmembrane region" description="Helical" evidence="1">
    <location>
        <begin position="110"/>
        <end position="132"/>
    </location>
</feature>
<sequence length="178" mass="19539">MLEFRSPRLTPIQKKETLNSLLFGKLLVSAACILYSLSLDEQRYQKAILNDEHGDQAFLFRDNLCHLRKPCSSVTTDGKISASVEQEEEERFMERRDVYIGEVLKNRGGFLILIPIGLVALPATSAMFISLIKNGCNSNSEALPLSLGFIAKHFSRNCVASNGTVSGISGAFPSAKSP</sequence>
<evidence type="ECO:0000256" key="1">
    <source>
        <dbReference type="SAM" id="Phobius"/>
    </source>
</evidence>
<dbReference type="Proteomes" id="UP000836841">
    <property type="component" value="Chromosome 4"/>
</dbReference>
<evidence type="ECO:0000313" key="3">
    <source>
        <dbReference type="Proteomes" id="UP000836841"/>
    </source>
</evidence>
<protein>
    <submittedName>
        <fullName evidence="2">Uncharacterized protein</fullName>
    </submittedName>
</protein>
<name>A0AAU9S8U4_THLAR</name>
<keyword evidence="3" id="KW-1185">Reference proteome</keyword>
<gene>
    <name evidence="2" type="ORF">TAV2_LOCUS12332</name>
</gene>
<organism evidence="2 3">
    <name type="scientific">Thlaspi arvense</name>
    <name type="common">Field penny-cress</name>
    <dbReference type="NCBI Taxonomy" id="13288"/>
    <lineage>
        <taxon>Eukaryota</taxon>
        <taxon>Viridiplantae</taxon>
        <taxon>Streptophyta</taxon>
        <taxon>Embryophyta</taxon>
        <taxon>Tracheophyta</taxon>
        <taxon>Spermatophyta</taxon>
        <taxon>Magnoliopsida</taxon>
        <taxon>eudicotyledons</taxon>
        <taxon>Gunneridae</taxon>
        <taxon>Pentapetalae</taxon>
        <taxon>rosids</taxon>
        <taxon>malvids</taxon>
        <taxon>Brassicales</taxon>
        <taxon>Brassicaceae</taxon>
        <taxon>Thlaspideae</taxon>
        <taxon>Thlaspi</taxon>
    </lineage>
</organism>
<evidence type="ECO:0000313" key="2">
    <source>
        <dbReference type="EMBL" id="CAH2059937.1"/>
    </source>
</evidence>
<accession>A0AAU9S8U4</accession>
<feature type="transmembrane region" description="Helical" evidence="1">
    <location>
        <begin position="20"/>
        <end position="37"/>
    </location>
</feature>